<protein>
    <recommendedName>
        <fullName evidence="4">Glycosyltransferase</fullName>
        <ecNumber evidence="4">2.4.1.-</ecNumber>
    </recommendedName>
</protein>
<dbReference type="InterPro" id="IPR002213">
    <property type="entry name" value="UDP_glucos_trans"/>
</dbReference>
<evidence type="ECO:0000256" key="3">
    <source>
        <dbReference type="RuleBase" id="RU003718"/>
    </source>
</evidence>
<evidence type="ECO:0000256" key="1">
    <source>
        <dbReference type="ARBA" id="ARBA00009995"/>
    </source>
</evidence>
<proteinExistence type="evidence at transcript level"/>
<evidence type="ECO:0000256" key="2">
    <source>
        <dbReference type="ARBA" id="ARBA00022679"/>
    </source>
</evidence>
<dbReference type="Pfam" id="PF00201">
    <property type="entry name" value="UDPGT"/>
    <property type="match status" value="1"/>
</dbReference>
<evidence type="ECO:0000313" key="5">
    <source>
        <dbReference type="EMBL" id="AYC63493.1"/>
    </source>
</evidence>
<keyword evidence="3" id="KW-0328">Glycosyltransferase</keyword>
<dbReference type="SUPFAM" id="SSF53756">
    <property type="entry name" value="UDP-Glycosyltransferase/glycogen phosphorylase"/>
    <property type="match status" value="1"/>
</dbReference>
<reference evidence="5" key="1">
    <citation type="submission" date="2017-09" db="EMBL/GenBank/DDBJ databases">
        <authorList>
            <person name="Kuraoka T."/>
            <person name="Yamamura Y."/>
            <person name="Lee J.-B."/>
        </authorList>
    </citation>
    <scope>NUCLEOTIDE SEQUENCE</scope>
</reference>
<dbReference type="EMBL" id="MG011437">
    <property type="protein sequence ID" value="AYC63493.1"/>
    <property type="molecule type" value="mRNA"/>
</dbReference>
<dbReference type="EC" id="2.4.1.-" evidence="4"/>
<dbReference type="PROSITE" id="PS00375">
    <property type="entry name" value="UDPGT"/>
    <property type="match status" value="1"/>
</dbReference>
<comment type="similarity">
    <text evidence="1 3">Belongs to the UDP-glycosyltransferase family.</text>
</comment>
<dbReference type="InterPro" id="IPR035595">
    <property type="entry name" value="UDP_glycos_trans_CS"/>
</dbReference>
<name>A0A5H2Q5P5_SCODU</name>
<sequence>MAVLSSSSSSRAPKLHMVLFPFMSKGHTIPLLHLARLLLDRGVLITIFTTPGNHPFISHSLPGTENISIIDLPFPENIPGIPPGAESTDKLSSMSLFLPFVNGIKCMQRFFEEALEKIHSQVSCIISDGFLHWTLQSASKFGIPRVSFYGMSNYANAVSMDAAAMLSIHESPDEPFTLPSFPSITLTRNHFDDPFDKRDQKGPYFDFIIESTIATVNSFGFLVNSFYELEKPYADHYRGLNNKSWNVGPLCLAQPPNPKHLPSDEKPEWILWLDQKLAEARPVLYIAFGSQAKISSAQLKEIAFGLEEAKVSFFWVVKKSEEEVWDDGFEDRVKERGIIVKEWVDQREILEHDAVQGFLSHCGWNSVLEGICAEVPIVAWPMMADQFLNAKMVEEEIKIGVRVNTVDGTPKGFVRRESLKNTVVEVMEGEKGKELRDKVKEVAEEARKAMAEGGSSWHELNGIVDEIHMG</sequence>
<organism evidence="5">
    <name type="scientific">Scoparia dulcis</name>
    <name type="common">Sweet broom</name>
    <name type="synonym">Capraria dulcis</name>
    <dbReference type="NCBI Taxonomy" id="107240"/>
    <lineage>
        <taxon>Eukaryota</taxon>
        <taxon>Viridiplantae</taxon>
        <taxon>Streptophyta</taxon>
        <taxon>Embryophyta</taxon>
        <taxon>Tracheophyta</taxon>
        <taxon>Spermatophyta</taxon>
        <taxon>Magnoliopsida</taxon>
        <taxon>eudicotyledons</taxon>
        <taxon>Gunneridae</taxon>
        <taxon>Pentapetalae</taxon>
        <taxon>asterids</taxon>
        <taxon>lamiids</taxon>
        <taxon>Lamiales</taxon>
        <taxon>Plantaginaceae</taxon>
        <taxon>Gratioleae</taxon>
        <taxon>Scoparia</taxon>
    </lineage>
</organism>
<dbReference type="FunFam" id="3.40.50.2000:FF:000107">
    <property type="entry name" value="Glycosyltransferase"/>
    <property type="match status" value="1"/>
</dbReference>
<keyword evidence="2 3" id="KW-0808">Transferase</keyword>
<accession>A0A5H2Q5P5</accession>
<evidence type="ECO:0000256" key="4">
    <source>
        <dbReference type="RuleBase" id="RU362057"/>
    </source>
</evidence>
<dbReference type="CDD" id="cd03784">
    <property type="entry name" value="GT1_Gtf-like"/>
    <property type="match status" value="1"/>
</dbReference>
<dbReference type="GO" id="GO:0035251">
    <property type="term" value="F:UDP-glucosyltransferase activity"/>
    <property type="evidence" value="ECO:0007669"/>
    <property type="project" value="TreeGrafter"/>
</dbReference>
<dbReference type="PANTHER" id="PTHR48047:SF51">
    <property type="entry name" value="GLYCOSYLTRANSFERASE"/>
    <property type="match status" value="1"/>
</dbReference>
<gene>
    <name evidence="5" type="primary">GT19</name>
</gene>
<dbReference type="Gene3D" id="3.40.50.2000">
    <property type="entry name" value="Glycogen Phosphorylase B"/>
    <property type="match status" value="2"/>
</dbReference>
<dbReference type="PANTHER" id="PTHR48047">
    <property type="entry name" value="GLYCOSYLTRANSFERASE"/>
    <property type="match status" value="1"/>
</dbReference>
<dbReference type="AlphaFoldDB" id="A0A5H2Q5P5"/>